<sequence length="498" mass="55873">MFRCHTPCLPGVWRPLVHSPCHHNLAEGLRLRTMRAFAPPEPVGVKHFQQTIRLLGRVAFSRLGKVDRWSHQEVVDSYKVNRLRVRYQTACDSLRDDGLATPKDARVDAFVKAEKLTRYKVHKPRIIMGRAPRYNLELASYLKPLEHVLYPALRGYGSKYLTKTRLIGKGLNAKERASLIRTKLYSTPGLVAVEIDGVSFESHFSKAILAAEHDFYLRFYSGAERSRLQQLLSWQQEFRGSGEGLSFKASGVRASGDFNTGLGNTLVMLTLVQMVASRCPGRFDVLADGDNALLFVPEKHLDVWREQVVAVTATAGFEMTIEQPVSDLRRVVFGQSKPFFDGNSWKMVRDPMKVLSHAACGYRHYQDLHGGLRVLKSVAYCEAVLSAGVPVLQEYAHSLLRATAGVSFSKAEPEDYVYASLVAKGYDWAATRKLPVTARAREDFAVSFGISVEDQLRWEESLSKAITLPTVWPSPSVDVPDIRDVDTLPFDELGDPFE</sequence>
<name>A0A9E7V6R8_9TOMB</name>
<evidence type="ECO:0000256" key="3">
    <source>
        <dbReference type="ARBA" id="ARBA00022695"/>
    </source>
</evidence>
<dbReference type="EC" id="2.7.7.48" evidence="5"/>
<evidence type="ECO:0000256" key="5">
    <source>
        <dbReference type="RuleBase" id="RU363062"/>
    </source>
</evidence>
<reference evidence="7" key="2">
    <citation type="submission" date="2022-06" db="EMBL/GenBank/DDBJ databases">
        <authorList>
            <person name="Zhong J."/>
            <person name="Zhu J.Z."/>
            <person name="Hu Z."/>
        </authorList>
    </citation>
    <scope>NUCLEOTIDE SEQUENCE</scope>
</reference>
<evidence type="ECO:0000256" key="2">
    <source>
        <dbReference type="ARBA" id="ARBA00022679"/>
    </source>
</evidence>
<keyword evidence="4 5" id="KW-0693">Viral RNA replication</keyword>
<feature type="domain" description="RdRp catalytic" evidence="6">
    <location>
        <begin position="190"/>
        <end position="304"/>
    </location>
</feature>
<proteinExistence type="predicted"/>
<comment type="catalytic activity">
    <reaction evidence="5">
        <text>RNA(n) + a ribonucleoside 5'-triphosphate = RNA(n+1) + diphosphate</text>
        <dbReference type="Rhea" id="RHEA:21248"/>
        <dbReference type="Rhea" id="RHEA-COMP:14527"/>
        <dbReference type="Rhea" id="RHEA-COMP:17342"/>
        <dbReference type="ChEBI" id="CHEBI:33019"/>
        <dbReference type="ChEBI" id="CHEBI:61557"/>
        <dbReference type="ChEBI" id="CHEBI:140395"/>
        <dbReference type="EC" id="2.7.7.48"/>
    </reaction>
</comment>
<gene>
    <name evidence="7" type="primary">RdRp</name>
</gene>
<accession>A0A9E7V6R8</accession>
<keyword evidence="5" id="KW-0547">Nucleotide-binding</keyword>
<dbReference type="Pfam" id="PF00998">
    <property type="entry name" value="RdRP_3"/>
    <property type="match status" value="1"/>
</dbReference>
<dbReference type="EMBL" id="ON843759">
    <property type="protein sequence ID" value="UYZ32453.1"/>
    <property type="molecule type" value="Genomic_RNA"/>
</dbReference>
<dbReference type="PROSITE" id="PS50507">
    <property type="entry name" value="RDRP_SSRNA_POS"/>
    <property type="match status" value="1"/>
</dbReference>
<keyword evidence="1 5" id="KW-0696">RNA-directed RNA polymerase</keyword>
<organism evidence="7">
    <name type="scientific">Alternaria dianthicola umbra-like virus 2</name>
    <dbReference type="NCBI Taxonomy" id="2992035"/>
    <lineage>
        <taxon>Viruses</taxon>
        <taxon>Riboviria</taxon>
        <taxon>Orthornavirae</taxon>
        <taxon>Kitrinoviricota</taxon>
        <taxon>Tolucaviricetes</taxon>
        <taxon>Tolivirales</taxon>
        <taxon>Tombusviridae</taxon>
        <taxon>Calvusvirinae</taxon>
    </lineage>
</organism>
<keyword evidence="3 5" id="KW-0548">Nucleotidyltransferase</keyword>
<dbReference type="InterPro" id="IPR043502">
    <property type="entry name" value="DNA/RNA_pol_sf"/>
</dbReference>
<keyword evidence="2 5" id="KW-0808">Transferase</keyword>
<dbReference type="GO" id="GO:0003968">
    <property type="term" value="F:RNA-directed RNA polymerase activity"/>
    <property type="evidence" value="ECO:0007669"/>
    <property type="project" value="UniProtKB-KW"/>
</dbReference>
<dbReference type="GO" id="GO:0003723">
    <property type="term" value="F:RNA binding"/>
    <property type="evidence" value="ECO:0007669"/>
    <property type="project" value="InterPro"/>
</dbReference>
<reference evidence="7" key="1">
    <citation type="journal article" date="2022" name="Front. Cell. Infect. Microbiol.">
        <title>Novel and diverse mycoviruses co-infecting a single strain of the phytopathogenic fungus Alternaria dianthicola.</title>
        <authorList>
            <person name="Zhong J."/>
            <person name="Li P."/>
            <person name="Gao B.D."/>
            <person name="Zhong S.Y."/>
            <person name="Li X.G."/>
            <person name="Hu Z."/>
            <person name="Zhu J.Z."/>
        </authorList>
    </citation>
    <scope>NUCLEOTIDE SEQUENCE</scope>
</reference>
<evidence type="ECO:0000256" key="1">
    <source>
        <dbReference type="ARBA" id="ARBA00022484"/>
    </source>
</evidence>
<evidence type="ECO:0000259" key="6">
    <source>
        <dbReference type="PROSITE" id="PS50507"/>
    </source>
</evidence>
<dbReference type="InterPro" id="IPR002166">
    <property type="entry name" value="RNA_pol_HCV"/>
</dbReference>
<protein>
    <recommendedName>
        <fullName evidence="5">RNA-directed RNA polymerase</fullName>
        <ecNumber evidence="5">2.7.7.48</ecNumber>
    </recommendedName>
</protein>
<dbReference type="InterPro" id="IPR007094">
    <property type="entry name" value="RNA-dir_pol_PSvirus"/>
</dbReference>
<dbReference type="CDD" id="cd23179">
    <property type="entry name" value="ps_ssRNAv_Tolivirales_RdRp"/>
    <property type="match status" value="1"/>
</dbReference>
<dbReference type="SUPFAM" id="SSF56672">
    <property type="entry name" value="DNA/RNA polymerases"/>
    <property type="match status" value="1"/>
</dbReference>
<evidence type="ECO:0000313" key="7">
    <source>
        <dbReference type="EMBL" id="UYZ32453.1"/>
    </source>
</evidence>
<evidence type="ECO:0000256" key="4">
    <source>
        <dbReference type="ARBA" id="ARBA00022953"/>
    </source>
</evidence>
<dbReference type="GO" id="GO:0000166">
    <property type="term" value="F:nucleotide binding"/>
    <property type="evidence" value="ECO:0007669"/>
    <property type="project" value="UniProtKB-KW"/>
</dbReference>
<dbReference type="GO" id="GO:0039694">
    <property type="term" value="P:viral RNA genome replication"/>
    <property type="evidence" value="ECO:0007669"/>
    <property type="project" value="InterPro"/>
</dbReference>